<name>A0A938BP96_UNCEI</name>
<dbReference type="SUPFAM" id="SSF52540">
    <property type="entry name" value="P-loop containing nucleoside triphosphate hydrolases"/>
    <property type="match status" value="1"/>
</dbReference>
<organism evidence="1 2">
    <name type="scientific">Eiseniibacteriota bacterium</name>
    <dbReference type="NCBI Taxonomy" id="2212470"/>
    <lineage>
        <taxon>Bacteria</taxon>
        <taxon>Candidatus Eiseniibacteriota</taxon>
    </lineage>
</organism>
<proteinExistence type="predicted"/>
<dbReference type="InterPro" id="IPR027417">
    <property type="entry name" value="P-loop_NTPase"/>
</dbReference>
<dbReference type="Gene3D" id="3.40.50.300">
    <property type="entry name" value="P-loop containing nucleotide triphosphate hydrolases"/>
    <property type="match status" value="1"/>
</dbReference>
<sequence>MIYSRETHERSPLRVFEKSIHGGLGPGNLGVVMSRPGVGKTAFLIGVAIDDLLQERRVLHVTLEDPIERVRAFYDTIFAELARTLPLEGPERAHARMERLRMILHFPQGTLPLERLRWNLDFLRDHADFRPRLLILDGVDFYATTSEELSGLRGLAGEAELEIWLSAVADPARGLRDPRGVDEGVVRFEEHIAVIVLLHSEEEGAVTIQLLKDHDNPDVADLRLKLDPTTLLLKAER</sequence>
<dbReference type="AlphaFoldDB" id="A0A938BP96"/>
<accession>A0A938BP96</accession>
<reference evidence="1" key="1">
    <citation type="submission" date="2019-03" db="EMBL/GenBank/DDBJ databases">
        <title>Lake Tanganyika Metagenome-Assembled Genomes (MAGs).</title>
        <authorList>
            <person name="Tran P."/>
        </authorList>
    </citation>
    <scope>NUCLEOTIDE SEQUENCE</scope>
    <source>
        <strain evidence="1">M_DeepCast_400m_m2_100</strain>
    </source>
</reference>
<comment type="caution">
    <text evidence="1">The sequence shown here is derived from an EMBL/GenBank/DDBJ whole genome shotgun (WGS) entry which is preliminary data.</text>
</comment>
<evidence type="ECO:0000313" key="1">
    <source>
        <dbReference type="EMBL" id="MBM3318108.1"/>
    </source>
</evidence>
<evidence type="ECO:0008006" key="3">
    <source>
        <dbReference type="Google" id="ProtNLM"/>
    </source>
</evidence>
<protein>
    <recommendedName>
        <fullName evidence="3">KaiC-like domain-containing protein</fullName>
    </recommendedName>
</protein>
<gene>
    <name evidence="1" type="ORF">FJY75_09700</name>
</gene>
<dbReference type="Proteomes" id="UP000748308">
    <property type="component" value="Unassembled WGS sequence"/>
</dbReference>
<evidence type="ECO:0000313" key="2">
    <source>
        <dbReference type="Proteomes" id="UP000748308"/>
    </source>
</evidence>
<dbReference type="EMBL" id="VGIY01000264">
    <property type="protein sequence ID" value="MBM3318108.1"/>
    <property type="molecule type" value="Genomic_DNA"/>
</dbReference>